<organism evidence="5 6">
    <name type="scientific">Prorocentrum cordatum</name>
    <dbReference type="NCBI Taxonomy" id="2364126"/>
    <lineage>
        <taxon>Eukaryota</taxon>
        <taxon>Sar</taxon>
        <taxon>Alveolata</taxon>
        <taxon>Dinophyceae</taxon>
        <taxon>Prorocentrales</taxon>
        <taxon>Prorocentraceae</taxon>
        <taxon>Prorocentrum</taxon>
    </lineage>
</organism>
<dbReference type="InterPro" id="IPR023210">
    <property type="entry name" value="NADP_OxRdtase_dom"/>
</dbReference>
<keyword evidence="3" id="KW-0560">Oxidoreductase</keyword>
<dbReference type="InterPro" id="IPR036812">
    <property type="entry name" value="NAD(P)_OxRdtase_dom_sf"/>
</dbReference>
<dbReference type="PRINTS" id="PR00069">
    <property type="entry name" value="ALDKETRDTASE"/>
</dbReference>
<dbReference type="CDD" id="cd19071">
    <property type="entry name" value="AKR_AKR1-5-like"/>
    <property type="match status" value="1"/>
</dbReference>
<evidence type="ECO:0000256" key="2">
    <source>
        <dbReference type="ARBA" id="ARBA00022857"/>
    </source>
</evidence>
<dbReference type="PANTHER" id="PTHR43827:SF3">
    <property type="entry name" value="NADP-DEPENDENT OXIDOREDUCTASE DOMAIN-CONTAINING PROTEIN"/>
    <property type="match status" value="1"/>
</dbReference>
<accession>A0ABN9RTQ4</accession>
<evidence type="ECO:0000256" key="1">
    <source>
        <dbReference type="ARBA" id="ARBA00007905"/>
    </source>
</evidence>
<evidence type="ECO:0000256" key="3">
    <source>
        <dbReference type="ARBA" id="ARBA00023002"/>
    </source>
</evidence>
<evidence type="ECO:0000313" key="6">
    <source>
        <dbReference type="Proteomes" id="UP001189429"/>
    </source>
</evidence>
<dbReference type="SUPFAM" id="SSF51430">
    <property type="entry name" value="NAD(P)-linked oxidoreductase"/>
    <property type="match status" value="1"/>
</dbReference>
<dbReference type="PROSITE" id="PS00062">
    <property type="entry name" value="ALDOKETO_REDUCTASE_2"/>
    <property type="match status" value="1"/>
</dbReference>
<keyword evidence="2" id="KW-0521">NADP</keyword>
<sequence>MDPRCVLKVKKGIFGLVGAPRLRWRRLRRGLVEAELKDESGIPIVMMQSRLDPSVFRGFNEDVGMCTRALRRGVICLFNFGEWWHVPVMFFWKLLQADPGGGLLLDQSTFIEGGLEPVEMDRTRKRDPSLECNAREIGDNRSEARRQVAQGGKVHLQAGYSVYLCERAVAEGRPGEAILVDWRSRALPRLARSTFAAEVESTLKELGVEYIDLVLLHKAGVDRSLPCGSPRACRQETWLALQRARSVGKVRHLGVSNFGPRQMGEILALGGAPIAANQLEYHPWVPDTHRDTVQWCHEHGIAVTAYGSMGSNGLASQLLMQDALKDIGGRHGKTAGQVLLRWAIQKNVSVIPGTSNPKHMAENLRIALRLRAVPGRDGRARLCPEGLDAHMLHFGHTPDESE</sequence>
<proteinExistence type="inferred from homology"/>
<feature type="domain" description="NADP-dependent oxidoreductase" evidence="4">
    <location>
        <begin position="188"/>
        <end position="367"/>
    </location>
</feature>
<comment type="caution">
    <text evidence="5">The sequence shown here is derived from an EMBL/GenBank/DDBJ whole genome shotgun (WGS) entry which is preliminary data.</text>
</comment>
<dbReference type="PANTHER" id="PTHR43827">
    <property type="entry name" value="2,5-DIKETO-D-GLUCONIC ACID REDUCTASE"/>
    <property type="match status" value="1"/>
</dbReference>
<comment type="similarity">
    <text evidence="1">Belongs to the aldo/keto reductase family.</text>
</comment>
<dbReference type="InterPro" id="IPR018170">
    <property type="entry name" value="Aldo/ket_reductase_CS"/>
</dbReference>
<evidence type="ECO:0000313" key="5">
    <source>
        <dbReference type="EMBL" id="CAK0822693.1"/>
    </source>
</evidence>
<protein>
    <recommendedName>
        <fullName evidence="4">NADP-dependent oxidoreductase domain-containing protein</fullName>
    </recommendedName>
</protein>
<dbReference type="Proteomes" id="UP001189429">
    <property type="component" value="Unassembled WGS sequence"/>
</dbReference>
<name>A0ABN9RTQ4_9DINO</name>
<gene>
    <name evidence="5" type="ORF">PCOR1329_LOCUS23644</name>
</gene>
<dbReference type="EMBL" id="CAUYUJ010008036">
    <property type="protein sequence ID" value="CAK0822693.1"/>
    <property type="molecule type" value="Genomic_DNA"/>
</dbReference>
<dbReference type="Gene3D" id="3.20.20.100">
    <property type="entry name" value="NADP-dependent oxidoreductase domain"/>
    <property type="match status" value="1"/>
</dbReference>
<evidence type="ECO:0000259" key="4">
    <source>
        <dbReference type="Pfam" id="PF00248"/>
    </source>
</evidence>
<dbReference type="Pfam" id="PF00248">
    <property type="entry name" value="Aldo_ket_red"/>
    <property type="match status" value="1"/>
</dbReference>
<dbReference type="InterPro" id="IPR020471">
    <property type="entry name" value="AKR"/>
</dbReference>
<reference evidence="5" key="1">
    <citation type="submission" date="2023-10" db="EMBL/GenBank/DDBJ databases">
        <authorList>
            <person name="Chen Y."/>
            <person name="Shah S."/>
            <person name="Dougan E. K."/>
            <person name="Thang M."/>
            <person name="Chan C."/>
        </authorList>
    </citation>
    <scope>NUCLEOTIDE SEQUENCE [LARGE SCALE GENOMIC DNA]</scope>
</reference>
<keyword evidence="6" id="KW-1185">Reference proteome</keyword>